<sequence>MTTPDRSARRLRRLFGTALSAAAVIALVAGCSSGASAAGAGDGTPKEGGDLVFQIDSLGTSWVPNSSSISSFQGNIWGELTDKLVYVDDQGNVTPWIAESWEASDDATSFTLHLKEGVTFSDGSPLDADAVVKNLDVWAKGLPDQGIPRVGLFPSANYTGATAVDATTVQVTFSAPTLGFIPTLGYHGSILIAPSSLEGTAEQQADLANNFGSGPFVVESWKDGDSVVITKREDYNWGPEARGHTGPAYLDSITYKVVPEPSLRTASVQSNQADVAYNAAPQELAGLKEAGFAVAAPRYLGFVNGYALNTQVAPFDDKNVRLAFQHGFDRQQILDTVYTDDWLAAESFIQSNVPGATDHSDSFAYDPETSKRLLDEAGWTPGADGVRTKDGQTLALTLYPNPYLAASKTVDELVAQQLGDLGFAVDIQVYDVTTYGEKVIGNDSVAAYEITRSFVDAGTVAGVLTGAKEGDEDWFHLGTSDQHLVDLSQQVAGASNTEDRDPVLDELQGYVLDEGYFVPITQIAQRIYVLTPDLHDVTYNGLAYASFATAWLDR</sequence>
<comment type="caution">
    <text evidence="6">The sequence shown here is derived from an EMBL/GenBank/DDBJ whole genome shotgun (WGS) entry which is preliminary data.</text>
</comment>
<keyword evidence="7" id="KW-1185">Reference proteome</keyword>
<dbReference type="GO" id="GO:0042597">
    <property type="term" value="C:periplasmic space"/>
    <property type="evidence" value="ECO:0007669"/>
    <property type="project" value="UniProtKB-ARBA"/>
</dbReference>
<dbReference type="CDD" id="cd08492">
    <property type="entry name" value="PBP2_NikA_DppA_OppA_like_15"/>
    <property type="match status" value="1"/>
</dbReference>
<dbReference type="EMBL" id="WBJZ01000021">
    <property type="protein sequence ID" value="KAB1653826.1"/>
    <property type="molecule type" value="Genomic_DNA"/>
</dbReference>
<feature type="signal peptide" evidence="4">
    <location>
        <begin position="1"/>
        <end position="37"/>
    </location>
</feature>
<dbReference type="GO" id="GO:0043190">
    <property type="term" value="C:ATP-binding cassette (ABC) transporter complex"/>
    <property type="evidence" value="ECO:0007669"/>
    <property type="project" value="InterPro"/>
</dbReference>
<dbReference type="InterPro" id="IPR000914">
    <property type="entry name" value="SBP_5_dom"/>
</dbReference>
<feature type="domain" description="Solute-binding protein family 5" evidence="5">
    <location>
        <begin position="93"/>
        <end position="438"/>
    </location>
</feature>
<dbReference type="Pfam" id="PF00496">
    <property type="entry name" value="SBP_bac_5"/>
    <property type="match status" value="1"/>
</dbReference>
<gene>
    <name evidence="6" type="ORF">F8O01_14465</name>
</gene>
<evidence type="ECO:0000259" key="5">
    <source>
        <dbReference type="Pfam" id="PF00496"/>
    </source>
</evidence>
<dbReference type="GO" id="GO:1904680">
    <property type="term" value="F:peptide transmembrane transporter activity"/>
    <property type="evidence" value="ECO:0007669"/>
    <property type="project" value="TreeGrafter"/>
</dbReference>
<dbReference type="InterPro" id="IPR039424">
    <property type="entry name" value="SBP_5"/>
</dbReference>
<evidence type="ECO:0000313" key="6">
    <source>
        <dbReference type="EMBL" id="KAB1653826.1"/>
    </source>
</evidence>
<dbReference type="InterPro" id="IPR030678">
    <property type="entry name" value="Peptide/Ni-bd"/>
</dbReference>
<dbReference type="OrthoDB" id="5240629at2"/>
<dbReference type="PANTHER" id="PTHR30290">
    <property type="entry name" value="PERIPLASMIC BINDING COMPONENT OF ABC TRANSPORTER"/>
    <property type="match status" value="1"/>
</dbReference>
<dbReference type="InterPro" id="IPR006311">
    <property type="entry name" value="TAT_signal"/>
</dbReference>
<proteinExistence type="inferred from homology"/>
<dbReference type="PIRSF" id="PIRSF002741">
    <property type="entry name" value="MppA"/>
    <property type="match status" value="1"/>
</dbReference>
<dbReference type="PROSITE" id="PS51257">
    <property type="entry name" value="PROKAR_LIPOPROTEIN"/>
    <property type="match status" value="1"/>
</dbReference>
<evidence type="ECO:0000256" key="2">
    <source>
        <dbReference type="ARBA" id="ARBA00022448"/>
    </source>
</evidence>
<dbReference type="SUPFAM" id="SSF53850">
    <property type="entry name" value="Periplasmic binding protein-like II"/>
    <property type="match status" value="1"/>
</dbReference>
<protein>
    <submittedName>
        <fullName evidence="6">ABC transporter substrate-binding protein</fullName>
    </submittedName>
</protein>
<dbReference type="Gene3D" id="3.10.105.10">
    <property type="entry name" value="Dipeptide-binding Protein, Domain 3"/>
    <property type="match status" value="1"/>
</dbReference>
<keyword evidence="2" id="KW-0813">Transport</keyword>
<dbReference type="PANTHER" id="PTHR30290:SF9">
    <property type="entry name" value="OLIGOPEPTIDE-BINDING PROTEIN APPA"/>
    <property type="match status" value="1"/>
</dbReference>
<comment type="similarity">
    <text evidence="1">Belongs to the bacterial solute-binding protein 5 family.</text>
</comment>
<reference evidence="6 7" key="1">
    <citation type="submission" date="2019-09" db="EMBL/GenBank/DDBJ databases">
        <title>Phylogeny of genus Pseudoclavibacter and closely related genus.</title>
        <authorList>
            <person name="Li Y."/>
        </authorList>
    </citation>
    <scope>NUCLEOTIDE SEQUENCE [LARGE SCALE GENOMIC DNA]</scope>
    <source>
        <strain evidence="6 7">DSM 23821</strain>
    </source>
</reference>
<name>A0A7J5BNJ2_9MICO</name>
<feature type="chain" id="PRO_5029546195" evidence="4">
    <location>
        <begin position="38"/>
        <end position="554"/>
    </location>
</feature>
<organism evidence="6 7">
    <name type="scientific">Pseudoclavibacter chungangensis</name>
    <dbReference type="NCBI Taxonomy" id="587635"/>
    <lineage>
        <taxon>Bacteria</taxon>
        <taxon>Bacillati</taxon>
        <taxon>Actinomycetota</taxon>
        <taxon>Actinomycetes</taxon>
        <taxon>Micrococcales</taxon>
        <taxon>Microbacteriaceae</taxon>
        <taxon>Pseudoclavibacter</taxon>
    </lineage>
</organism>
<evidence type="ECO:0000256" key="1">
    <source>
        <dbReference type="ARBA" id="ARBA00005695"/>
    </source>
</evidence>
<dbReference type="RefSeq" id="WP_158041663.1">
    <property type="nucleotide sequence ID" value="NZ_JACCFV010000001.1"/>
</dbReference>
<keyword evidence="3 4" id="KW-0732">Signal</keyword>
<evidence type="ECO:0000313" key="7">
    <source>
        <dbReference type="Proteomes" id="UP000467240"/>
    </source>
</evidence>
<dbReference type="GO" id="GO:0015833">
    <property type="term" value="P:peptide transport"/>
    <property type="evidence" value="ECO:0007669"/>
    <property type="project" value="TreeGrafter"/>
</dbReference>
<dbReference type="PROSITE" id="PS51318">
    <property type="entry name" value="TAT"/>
    <property type="match status" value="1"/>
</dbReference>
<evidence type="ECO:0000256" key="3">
    <source>
        <dbReference type="ARBA" id="ARBA00022729"/>
    </source>
</evidence>
<evidence type="ECO:0000256" key="4">
    <source>
        <dbReference type="SAM" id="SignalP"/>
    </source>
</evidence>
<dbReference type="AlphaFoldDB" id="A0A7J5BNJ2"/>
<dbReference type="Proteomes" id="UP000467240">
    <property type="component" value="Unassembled WGS sequence"/>
</dbReference>
<dbReference type="Gene3D" id="3.40.190.10">
    <property type="entry name" value="Periplasmic binding protein-like II"/>
    <property type="match status" value="1"/>
</dbReference>
<accession>A0A7J5BNJ2</accession>